<accession>A0A0S4QTK2</accession>
<protein>
    <submittedName>
        <fullName evidence="4">FHA domain-containing protein</fullName>
    </submittedName>
</protein>
<dbReference type="AlphaFoldDB" id="A0A0S4QTK2"/>
<organism evidence="4 5">
    <name type="scientific">Parafrankia irregularis</name>
    <dbReference type="NCBI Taxonomy" id="795642"/>
    <lineage>
        <taxon>Bacteria</taxon>
        <taxon>Bacillati</taxon>
        <taxon>Actinomycetota</taxon>
        <taxon>Actinomycetes</taxon>
        <taxon>Frankiales</taxon>
        <taxon>Frankiaceae</taxon>
        <taxon>Parafrankia</taxon>
    </lineage>
</organism>
<feature type="compositionally biased region" description="Low complexity" evidence="2">
    <location>
        <begin position="42"/>
        <end position="52"/>
    </location>
</feature>
<dbReference type="PROSITE" id="PS50006">
    <property type="entry name" value="FHA_DOMAIN"/>
    <property type="match status" value="1"/>
</dbReference>
<feature type="compositionally biased region" description="Basic and acidic residues" evidence="2">
    <location>
        <begin position="140"/>
        <end position="205"/>
    </location>
</feature>
<reference evidence="5" key="1">
    <citation type="submission" date="2015-11" db="EMBL/GenBank/DDBJ databases">
        <authorList>
            <person name="Varghese N."/>
        </authorList>
    </citation>
    <scope>NUCLEOTIDE SEQUENCE [LARGE SCALE GENOMIC DNA]</scope>
    <source>
        <strain evidence="5">DSM 45899</strain>
    </source>
</reference>
<feature type="compositionally biased region" description="Gly residues" evidence="2">
    <location>
        <begin position="101"/>
        <end position="113"/>
    </location>
</feature>
<evidence type="ECO:0000313" key="4">
    <source>
        <dbReference type="EMBL" id="CUU58463.1"/>
    </source>
</evidence>
<keyword evidence="5" id="KW-1185">Reference proteome</keyword>
<dbReference type="Gene3D" id="2.60.200.20">
    <property type="match status" value="1"/>
</dbReference>
<sequence length="534" mass="56850">MSARCPEGHLSHDPDYCDQCGLRIVGGQDRYGFRQEEGGRGAAYPAGAPAGRSADPYARRAPERDPSGPQANGGAQAGYDPLGIRRTPSDAAGVADPPRGQGRGGDPYGGYGREGYAEEPRSARGYPVDPYARDGYGNAPDDRARPDGRGERSREERHDPYQRDDRGAGFGGRDDQGGFGGRDDQGGFGGRDDRTPPGYGREERGYAVGRGEPEPAFARGRDDRGYGAQESRGGYGGPEARGGGYGAGDPARPAPDTDGRRGYRDGSFGGPGGGYDADPLGGPGGGATPVPGGPGGRNRAADRYAPCPNCRSLNDPAARFCETCGLDFSTGQLPGQAGPSALDDAGATSRQAGSRRGAEGRHGTDPRMPDPRFGEQHRDDRMGDPRLADDRRPGSRGHDWDDAPPSGAWEAVIEAEREYYDSGDDHRVPFPQFYPRRVFPLTEQQMLIGRRSESRGINPEIDLSGAPEDPGISRAHATLERMPDGTYAVRDPGSTNGTRLNDEPDPIEPGRAIPLRDGDRVYVGAWTRITVRAQ</sequence>
<feature type="domain" description="FHA" evidence="3">
    <location>
        <begin position="446"/>
        <end position="505"/>
    </location>
</feature>
<dbReference type="Pfam" id="PF00498">
    <property type="entry name" value="FHA"/>
    <property type="match status" value="1"/>
</dbReference>
<feature type="compositionally biased region" description="Basic and acidic residues" evidence="2">
    <location>
        <begin position="356"/>
        <end position="401"/>
    </location>
</feature>
<feature type="compositionally biased region" description="Basic and acidic residues" evidence="2">
    <location>
        <begin position="255"/>
        <end position="264"/>
    </location>
</feature>
<dbReference type="EMBL" id="FAOZ01000019">
    <property type="protein sequence ID" value="CUU58463.1"/>
    <property type="molecule type" value="Genomic_DNA"/>
</dbReference>
<dbReference type="SMART" id="SM00240">
    <property type="entry name" value="FHA"/>
    <property type="match status" value="1"/>
</dbReference>
<feature type="compositionally biased region" description="Gly residues" evidence="2">
    <location>
        <begin position="233"/>
        <end position="247"/>
    </location>
</feature>
<proteinExistence type="predicted"/>
<dbReference type="RefSeq" id="WP_091281568.1">
    <property type="nucleotide sequence ID" value="NZ_FAOZ01000019.1"/>
</dbReference>
<dbReference type="InterPro" id="IPR000253">
    <property type="entry name" value="FHA_dom"/>
</dbReference>
<name>A0A0S4QTK2_9ACTN</name>
<evidence type="ECO:0000259" key="3">
    <source>
        <dbReference type="PROSITE" id="PS50006"/>
    </source>
</evidence>
<feature type="region of interest" description="Disordered" evidence="2">
    <location>
        <begin position="488"/>
        <end position="509"/>
    </location>
</feature>
<feature type="compositionally biased region" description="Basic and acidic residues" evidence="2">
    <location>
        <begin position="57"/>
        <end position="66"/>
    </location>
</feature>
<dbReference type="InterPro" id="IPR008984">
    <property type="entry name" value="SMAD_FHA_dom_sf"/>
</dbReference>
<keyword evidence="1" id="KW-0597">Phosphoprotein</keyword>
<evidence type="ECO:0000256" key="1">
    <source>
        <dbReference type="ARBA" id="ARBA00022553"/>
    </source>
</evidence>
<dbReference type="CDD" id="cd00060">
    <property type="entry name" value="FHA"/>
    <property type="match status" value="1"/>
</dbReference>
<dbReference type="SUPFAM" id="SSF49879">
    <property type="entry name" value="SMAD/FHA domain"/>
    <property type="match status" value="1"/>
</dbReference>
<evidence type="ECO:0000256" key="2">
    <source>
        <dbReference type="SAM" id="MobiDB-lite"/>
    </source>
</evidence>
<feature type="region of interest" description="Disordered" evidence="2">
    <location>
        <begin position="33"/>
        <end position="306"/>
    </location>
</feature>
<feature type="region of interest" description="Disordered" evidence="2">
    <location>
        <begin position="326"/>
        <end position="409"/>
    </location>
</feature>
<gene>
    <name evidence="4" type="ORF">Ga0074812_11997</name>
</gene>
<evidence type="ECO:0000313" key="5">
    <source>
        <dbReference type="Proteomes" id="UP000198802"/>
    </source>
</evidence>
<feature type="compositionally biased region" description="Gly residues" evidence="2">
    <location>
        <begin position="267"/>
        <end position="287"/>
    </location>
</feature>
<dbReference type="Proteomes" id="UP000198802">
    <property type="component" value="Unassembled WGS sequence"/>
</dbReference>